<reference evidence="1 2" key="1">
    <citation type="submission" date="2020-05" db="EMBL/GenBank/DDBJ databases">
        <title>Complete genome sequencing of Campylobacter and Arcobacter type strains.</title>
        <authorList>
            <person name="Miller W.G."/>
            <person name="Yee E."/>
        </authorList>
    </citation>
    <scope>NUCLEOTIDE SEQUENCE [LARGE SCALE GENOMIC DNA]</scope>
    <source>
        <strain evidence="1 2">LMG 25694</strain>
    </source>
</reference>
<gene>
    <name evidence="1" type="ORF">ADFLV_2214</name>
</gene>
<sequence length="419" mass="49586">MDPQQKDRMINSIINQLQIKDVVIKDKMFKIVNEAILVNYDSLKLLAKSLKNILEIQHSKILNVIAKSLGYQNHHSMKASFDKLNSKDLKIQINENDSVLKKLFLIKDEFIKKFGIEKTYILSVPSNKFEFNFVFNKKGLTLRSKEKIEINRYLNSYGIEVYKTYITISKISKDSLIKIAFNILNKYKSFFEPIWYENNDKLNNYIHLTKNWSMLSYIDIKIINNSLIVDSYSSDLADKVIINFLDYIFNFGTLKDIEFFENCLKQSTILISKKDINKLEDLARVYDWENQQILSSFIKSGTEDIGETLEDINYTISIMEYMRTPLKQIEITNNKTIKEIIIDNCVYFYNLGNKYNKNIIKEKLFIELLKKEKKDYFDMMEDIEDTDIYLTHHNICNSIEKITDEIFNFLNMYKNSKNI</sequence>
<accession>A0AAE7BFP3</accession>
<name>A0AAE7BFP3_9BACT</name>
<dbReference type="RefSeq" id="WP_129011247.1">
    <property type="nucleotide sequence ID" value="NZ_CP053835.1"/>
</dbReference>
<dbReference type="KEGG" id="adz:ADFLV_2214"/>
<proteinExistence type="predicted"/>
<protein>
    <submittedName>
        <fullName evidence="1">Uncharacterized protein</fullName>
    </submittedName>
</protein>
<dbReference type="Proteomes" id="UP000503313">
    <property type="component" value="Chromosome"/>
</dbReference>
<evidence type="ECO:0000313" key="2">
    <source>
        <dbReference type="Proteomes" id="UP000503313"/>
    </source>
</evidence>
<keyword evidence="2" id="KW-1185">Reference proteome</keyword>
<evidence type="ECO:0000313" key="1">
    <source>
        <dbReference type="EMBL" id="QKF78223.1"/>
    </source>
</evidence>
<dbReference type="AlphaFoldDB" id="A0AAE7BFP3"/>
<organism evidence="1 2">
    <name type="scientific">Arcobacter defluvii</name>
    <dbReference type="NCBI Taxonomy" id="873191"/>
    <lineage>
        <taxon>Bacteria</taxon>
        <taxon>Pseudomonadati</taxon>
        <taxon>Campylobacterota</taxon>
        <taxon>Epsilonproteobacteria</taxon>
        <taxon>Campylobacterales</taxon>
        <taxon>Arcobacteraceae</taxon>
        <taxon>Arcobacter</taxon>
    </lineage>
</organism>
<dbReference type="EMBL" id="CP053835">
    <property type="protein sequence ID" value="QKF78223.1"/>
    <property type="molecule type" value="Genomic_DNA"/>
</dbReference>